<organism evidence="1 2">
    <name type="scientific">Colletotrichum higginsianum (strain IMI 349063)</name>
    <name type="common">Crucifer anthracnose fungus</name>
    <dbReference type="NCBI Taxonomy" id="759273"/>
    <lineage>
        <taxon>Eukaryota</taxon>
        <taxon>Fungi</taxon>
        <taxon>Dikarya</taxon>
        <taxon>Ascomycota</taxon>
        <taxon>Pezizomycotina</taxon>
        <taxon>Sordariomycetes</taxon>
        <taxon>Hypocreomycetidae</taxon>
        <taxon>Glomerellales</taxon>
        <taxon>Glomerellaceae</taxon>
        <taxon>Colletotrichum</taxon>
        <taxon>Colletotrichum destructivum species complex</taxon>
    </lineage>
</organism>
<protein>
    <submittedName>
        <fullName evidence="1">Uncharacterized protein</fullName>
    </submittedName>
</protein>
<accession>H1UWG7</accession>
<sequence length="75" mass="8247">MSNAMVWSEHITGLQTDASYANSQCFAKLLNLDQRITPSSKLLNCGPLTAALGQSAKERLSWALLDTTQLFFLTN</sequence>
<gene>
    <name evidence="1" type="ORF">CH063_04729</name>
</gene>
<dbReference type="Proteomes" id="UP000007174">
    <property type="component" value="Unassembled WGS sequence"/>
</dbReference>
<dbReference type="HOGENOM" id="CLU_2670931_0_0_1"/>
<name>H1UWG7_COLHI</name>
<reference evidence="2" key="1">
    <citation type="journal article" date="2012" name="Nat. Genet.">
        <title>Lifestyle transitions in plant pathogenic Colletotrichum fungi deciphered by genome and transcriptome analyses.</title>
        <authorList>
            <person name="O'Connell R.J."/>
            <person name="Thon M.R."/>
            <person name="Hacquard S."/>
            <person name="Amyotte S.G."/>
            <person name="Kleemann J."/>
            <person name="Torres M.F."/>
            <person name="Damm U."/>
            <person name="Buiate E.A."/>
            <person name="Epstein L."/>
            <person name="Alkan N."/>
            <person name="Altmueller J."/>
            <person name="Alvarado-Balderrama L."/>
            <person name="Bauser C.A."/>
            <person name="Becker C."/>
            <person name="Birren B.W."/>
            <person name="Chen Z."/>
            <person name="Choi J."/>
            <person name="Crouch J.A."/>
            <person name="Duvick J.P."/>
            <person name="Farman M.A."/>
            <person name="Gan P."/>
            <person name="Heiman D."/>
            <person name="Henrissat B."/>
            <person name="Howard R.J."/>
            <person name="Kabbage M."/>
            <person name="Koch C."/>
            <person name="Kracher B."/>
            <person name="Kubo Y."/>
            <person name="Law A.D."/>
            <person name="Lebrun M.-H."/>
            <person name="Lee Y.-H."/>
            <person name="Miyara I."/>
            <person name="Moore N."/>
            <person name="Neumann U."/>
            <person name="Nordstroem K."/>
            <person name="Panaccione D.G."/>
            <person name="Panstruga R."/>
            <person name="Place M."/>
            <person name="Proctor R.H."/>
            <person name="Prusky D."/>
            <person name="Rech G."/>
            <person name="Reinhardt R."/>
            <person name="Rollins J.A."/>
            <person name="Rounsley S."/>
            <person name="Schardl C.L."/>
            <person name="Schwartz D.C."/>
            <person name="Shenoy N."/>
            <person name="Shirasu K."/>
            <person name="Sikhakolli U.R."/>
            <person name="Stueber K."/>
            <person name="Sukno S.A."/>
            <person name="Sweigard J.A."/>
            <person name="Takano Y."/>
            <person name="Takahara H."/>
            <person name="Trail F."/>
            <person name="van der Does H.C."/>
            <person name="Voll L.M."/>
            <person name="Will I."/>
            <person name="Young S."/>
            <person name="Zeng Q."/>
            <person name="Zhang J."/>
            <person name="Zhou S."/>
            <person name="Dickman M.B."/>
            <person name="Schulze-Lefert P."/>
            <person name="Ver Loren van Themaat E."/>
            <person name="Ma L.-J."/>
            <person name="Vaillancourt L.J."/>
        </authorList>
    </citation>
    <scope>NUCLEOTIDE SEQUENCE [LARGE SCALE GENOMIC DNA]</scope>
    <source>
        <strain evidence="2">IMI 349063</strain>
    </source>
</reference>
<dbReference type="EMBL" id="CACQ02000387">
    <property type="protein sequence ID" value="CCF32318.1"/>
    <property type="molecule type" value="Genomic_DNA"/>
</dbReference>
<evidence type="ECO:0000313" key="2">
    <source>
        <dbReference type="Proteomes" id="UP000007174"/>
    </source>
</evidence>
<dbReference type="AlphaFoldDB" id="H1UWG7"/>
<evidence type="ECO:0000313" key="1">
    <source>
        <dbReference type="EMBL" id="CCF32318.1"/>
    </source>
</evidence>
<proteinExistence type="predicted"/>